<evidence type="ECO:0000313" key="3">
    <source>
        <dbReference type="EMBL" id="KAK3339716.1"/>
    </source>
</evidence>
<name>A0AAJ0H4Z9_9PEZI</name>
<evidence type="ECO:0000256" key="1">
    <source>
        <dbReference type="SAM" id="MobiDB-lite"/>
    </source>
</evidence>
<reference evidence="3" key="2">
    <citation type="submission" date="2023-06" db="EMBL/GenBank/DDBJ databases">
        <authorList>
            <consortium name="Lawrence Berkeley National Laboratory"/>
            <person name="Haridas S."/>
            <person name="Hensen N."/>
            <person name="Bonometti L."/>
            <person name="Westerberg I."/>
            <person name="Brannstrom I.O."/>
            <person name="Guillou S."/>
            <person name="Cros-Aarteil S."/>
            <person name="Calhoun S."/>
            <person name="Kuo A."/>
            <person name="Mondo S."/>
            <person name="Pangilinan J."/>
            <person name="Riley R."/>
            <person name="Labutti K."/>
            <person name="Andreopoulos B."/>
            <person name="Lipzen A."/>
            <person name="Chen C."/>
            <person name="Yanf M."/>
            <person name="Daum C."/>
            <person name="Ng V."/>
            <person name="Clum A."/>
            <person name="Steindorff A."/>
            <person name="Ohm R."/>
            <person name="Martin F."/>
            <person name="Silar P."/>
            <person name="Natvig D."/>
            <person name="Lalanne C."/>
            <person name="Gautier V."/>
            <person name="Ament-Velasquez S.L."/>
            <person name="Kruys A."/>
            <person name="Hutchinson M.I."/>
            <person name="Powell A.J."/>
            <person name="Barry K."/>
            <person name="Miller A.N."/>
            <person name="Grigoriev I.V."/>
            <person name="Debuchy R."/>
            <person name="Gladieux P."/>
            <person name="Thoren M.H."/>
            <person name="Johannesson H."/>
        </authorList>
    </citation>
    <scope>NUCLEOTIDE SEQUENCE</scope>
    <source>
        <strain evidence="3">CBS 955.72</strain>
    </source>
</reference>
<keyword evidence="2" id="KW-0732">Signal</keyword>
<dbReference type="AlphaFoldDB" id="A0AAJ0H4Z9"/>
<gene>
    <name evidence="3" type="ORF">B0T25DRAFT_560456</name>
</gene>
<evidence type="ECO:0000313" key="4">
    <source>
        <dbReference type="Proteomes" id="UP001275084"/>
    </source>
</evidence>
<accession>A0AAJ0H4Z9</accession>
<reference evidence="3" key="1">
    <citation type="journal article" date="2023" name="Mol. Phylogenet. Evol.">
        <title>Genome-scale phylogeny and comparative genomics of the fungal order Sordariales.</title>
        <authorList>
            <person name="Hensen N."/>
            <person name="Bonometti L."/>
            <person name="Westerberg I."/>
            <person name="Brannstrom I.O."/>
            <person name="Guillou S."/>
            <person name="Cros-Aarteil S."/>
            <person name="Calhoun S."/>
            <person name="Haridas S."/>
            <person name="Kuo A."/>
            <person name="Mondo S."/>
            <person name="Pangilinan J."/>
            <person name="Riley R."/>
            <person name="LaButti K."/>
            <person name="Andreopoulos B."/>
            <person name="Lipzen A."/>
            <person name="Chen C."/>
            <person name="Yan M."/>
            <person name="Daum C."/>
            <person name="Ng V."/>
            <person name="Clum A."/>
            <person name="Steindorff A."/>
            <person name="Ohm R.A."/>
            <person name="Martin F."/>
            <person name="Silar P."/>
            <person name="Natvig D.O."/>
            <person name="Lalanne C."/>
            <person name="Gautier V."/>
            <person name="Ament-Velasquez S.L."/>
            <person name="Kruys A."/>
            <person name="Hutchinson M.I."/>
            <person name="Powell A.J."/>
            <person name="Barry K."/>
            <person name="Miller A.N."/>
            <person name="Grigoriev I.V."/>
            <person name="Debuchy R."/>
            <person name="Gladieux P."/>
            <person name="Hiltunen Thoren M."/>
            <person name="Johannesson H."/>
        </authorList>
    </citation>
    <scope>NUCLEOTIDE SEQUENCE</scope>
    <source>
        <strain evidence="3">CBS 955.72</strain>
    </source>
</reference>
<proteinExistence type="predicted"/>
<feature type="compositionally biased region" description="Low complexity" evidence="1">
    <location>
        <begin position="360"/>
        <end position="385"/>
    </location>
</feature>
<evidence type="ECO:0000256" key="2">
    <source>
        <dbReference type="SAM" id="SignalP"/>
    </source>
</evidence>
<dbReference type="EMBL" id="JAUIQD010000009">
    <property type="protein sequence ID" value="KAK3339716.1"/>
    <property type="molecule type" value="Genomic_DNA"/>
</dbReference>
<feature type="region of interest" description="Disordered" evidence="1">
    <location>
        <begin position="358"/>
        <end position="396"/>
    </location>
</feature>
<feature type="signal peptide" evidence="2">
    <location>
        <begin position="1"/>
        <end position="18"/>
    </location>
</feature>
<dbReference type="Proteomes" id="UP001275084">
    <property type="component" value="Unassembled WGS sequence"/>
</dbReference>
<protein>
    <recommendedName>
        <fullName evidence="5">Fungal N-terminal domain-containing protein</fullName>
    </recommendedName>
</protein>
<sequence length="555" mass="61053">MAEIVGLISFALGALAAADRAVVLFDRLQNAPKQMRLVRILLDQIKEDLNALKESNNNSPGGQKIPLATFSEIKDALTECRVFLDRYSERFSSKVTLRRVFWSSVKTAELQGIRNRIADIYPLIIIPLNIRILMARTPAPVTGRQNNPILLAQAVQAGAVGDVAPPLCGIAEAAGGIRVPVPEIAGRQNKARQTEEELSAALSIRLRDILETDATVAVDTALKTLKDATLTLSGDDIPEYYRALKLDGLQVAARDDKTMLLQFSCNGGSIQVKHLVPFSTPPCLSAVKSPDVYFRATHSITLLLRDGDLLLHVATPRYHFTDFRIRQKFQELVRARKLLDEIEAVEVLALFNDDGGRTVTGGTTSTRATSISGSSSSSSRSSGNSRRTRERRVRRQEVCLNQSEPLQIWEQEEVNRPGCPSIVTMTFLADTAELSGDRGSRRDKWRVLEWHAEDLAGQAEAVAKAVEMWWAIHCVGAAPGVRITFRSKSEASRFAERFKPPDREPVGVVGSAQVQSHINAQVQSHISAQAQSCTMPLLAPIRTGDSIETEWSSLF</sequence>
<organism evidence="3 4">
    <name type="scientific">Lasiosphaeria hispida</name>
    <dbReference type="NCBI Taxonomy" id="260671"/>
    <lineage>
        <taxon>Eukaryota</taxon>
        <taxon>Fungi</taxon>
        <taxon>Dikarya</taxon>
        <taxon>Ascomycota</taxon>
        <taxon>Pezizomycotina</taxon>
        <taxon>Sordariomycetes</taxon>
        <taxon>Sordariomycetidae</taxon>
        <taxon>Sordariales</taxon>
        <taxon>Lasiosphaeriaceae</taxon>
        <taxon>Lasiosphaeria</taxon>
    </lineage>
</organism>
<feature type="chain" id="PRO_5042463707" description="Fungal N-terminal domain-containing protein" evidence="2">
    <location>
        <begin position="19"/>
        <end position="555"/>
    </location>
</feature>
<evidence type="ECO:0008006" key="5">
    <source>
        <dbReference type="Google" id="ProtNLM"/>
    </source>
</evidence>
<keyword evidence="4" id="KW-1185">Reference proteome</keyword>
<comment type="caution">
    <text evidence="3">The sequence shown here is derived from an EMBL/GenBank/DDBJ whole genome shotgun (WGS) entry which is preliminary data.</text>
</comment>